<dbReference type="GO" id="GO:0005769">
    <property type="term" value="C:early endosome"/>
    <property type="evidence" value="ECO:0007669"/>
    <property type="project" value="TreeGrafter"/>
</dbReference>
<dbReference type="Pfam" id="PF00169">
    <property type="entry name" value="PH"/>
    <property type="match status" value="1"/>
</dbReference>
<dbReference type="InterPro" id="IPR011993">
    <property type="entry name" value="PH-like_dom_sf"/>
</dbReference>
<evidence type="ECO:0000313" key="3">
    <source>
        <dbReference type="Proteomes" id="UP000037510"/>
    </source>
</evidence>
<dbReference type="SUPFAM" id="SSF50729">
    <property type="entry name" value="PH domain-like"/>
    <property type="match status" value="1"/>
</dbReference>
<dbReference type="GO" id="GO:0042147">
    <property type="term" value="P:retrograde transport, endosome to Golgi"/>
    <property type="evidence" value="ECO:0007669"/>
    <property type="project" value="TreeGrafter"/>
</dbReference>
<dbReference type="PANTHER" id="PTHR22902:SF53">
    <property type="entry name" value="INOSITOL PHOSPHATASE INTERACTING PROTEIN, ISOFORM A"/>
    <property type="match status" value="1"/>
</dbReference>
<dbReference type="EMBL" id="JTDY01005069">
    <property type="protein sequence ID" value="KOB67406.1"/>
    <property type="molecule type" value="Genomic_DNA"/>
</dbReference>
<proteinExistence type="predicted"/>
<comment type="caution">
    <text evidence="2">The sequence shown here is derived from an EMBL/GenBank/DDBJ whole genome shotgun (WGS) entry which is preliminary data.</text>
</comment>
<reference evidence="2 3" key="1">
    <citation type="journal article" date="2015" name="Genome Biol. Evol.">
        <title>The genome of winter moth (Operophtera brumata) provides a genomic perspective on sexual dimorphism and phenology.</title>
        <authorList>
            <person name="Derks M.F."/>
            <person name="Smit S."/>
            <person name="Salis L."/>
            <person name="Schijlen E."/>
            <person name="Bossers A."/>
            <person name="Mateman C."/>
            <person name="Pijl A.S."/>
            <person name="de Ridder D."/>
            <person name="Groenen M.A."/>
            <person name="Visser M.E."/>
            <person name="Megens H.J."/>
        </authorList>
    </citation>
    <scope>NUCLEOTIDE SEQUENCE [LARGE SCALE GENOMIC DNA]</scope>
    <source>
        <strain evidence="2">WM2013NL</strain>
        <tissue evidence="2">Head and thorax</tissue>
    </source>
</reference>
<dbReference type="AlphaFoldDB" id="A0A0L7KWG5"/>
<dbReference type="InterPro" id="IPR045188">
    <property type="entry name" value="Boi1/Boi2-like"/>
</dbReference>
<protein>
    <recommendedName>
        <fullName evidence="1">PH domain-containing protein</fullName>
    </recommendedName>
</protein>
<dbReference type="PANTHER" id="PTHR22902">
    <property type="entry name" value="SESQUIPEDALIAN"/>
    <property type="match status" value="1"/>
</dbReference>
<sequence length="198" mass="22916">MKINDKNLSAFASSATPVDREGWLDMRVELGKNYQRRWFTLKGNLLFYFDKKGEKEPAEKEAKTILTDLNDVYQRTADMTGKTVSTVRRVVPEGDRNKGVFSTPGKNIKGRPKKQLDNFDLCAIRQNVKFFYTVRKQVPTLRNLLPVVREDLGYDGSREHLRKILIALGFKYKRCHSERTALIERPNIAAKRAAYLFK</sequence>
<dbReference type="InterPro" id="IPR001849">
    <property type="entry name" value="PH_domain"/>
</dbReference>
<feature type="domain" description="PH" evidence="1">
    <location>
        <begin position="19"/>
        <end position="65"/>
    </location>
</feature>
<keyword evidence="3" id="KW-1185">Reference proteome</keyword>
<dbReference type="GO" id="GO:0055037">
    <property type="term" value="C:recycling endosome"/>
    <property type="evidence" value="ECO:0007669"/>
    <property type="project" value="TreeGrafter"/>
</dbReference>
<accession>A0A0L7KWG5</accession>
<dbReference type="Gene3D" id="2.30.29.30">
    <property type="entry name" value="Pleckstrin-homology domain (PH domain)/Phosphotyrosine-binding domain (PTB)"/>
    <property type="match status" value="1"/>
</dbReference>
<evidence type="ECO:0000313" key="2">
    <source>
        <dbReference type="EMBL" id="KOB67406.1"/>
    </source>
</evidence>
<organism evidence="2 3">
    <name type="scientific">Operophtera brumata</name>
    <name type="common">Winter moth</name>
    <name type="synonym">Phalaena brumata</name>
    <dbReference type="NCBI Taxonomy" id="104452"/>
    <lineage>
        <taxon>Eukaryota</taxon>
        <taxon>Metazoa</taxon>
        <taxon>Ecdysozoa</taxon>
        <taxon>Arthropoda</taxon>
        <taxon>Hexapoda</taxon>
        <taxon>Insecta</taxon>
        <taxon>Pterygota</taxon>
        <taxon>Neoptera</taxon>
        <taxon>Endopterygota</taxon>
        <taxon>Lepidoptera</taxon>
        <taxon>Glossata</taxon>
        <taxon>Ditrysia</taxon>
        <taxon>Geometroidea</taxon>
        <taxon>Geometridae</taxon>
        <taxon>Larentiinae</taxon>
        <taxon>Operophtera</taxon>
    </lineage>
</organism>
<dbReference type="GO" id="GO:0005829">
    <property type="term" value="C:cytosol"/>
    <property type="evidence" value="ECO:0007669"/>
    <property type="project" value="GOC"/>
</dbReference>
<evidence type="ECO:0000259" key="1">
    <source>
        <dbReference type="Pfam" id="PF00169"/>
    </source>
</evidence>
<dbReference type="GO" id="GO:0007032">
    <property type="term" value="P:endosome organization"/>
    <property type="evidence" value="ECO:0007669"/>
    <property type="project" value="TreeGrafter"/>
</dbReference>
<gene>
    <name evidence="2" type="ORF">OBRU01_19403</name>
</gene>
<dbReference type="GO" id="GO:0001881">
    <property type="term" value="P:receptor recycling"/>
    <property type="evidence" value="ECO:0007669"/>
    <property type="project" value="TreeGrafter"/>
</dbReference>
<name>A0A0L7KWG5_OPEBR</name>
<dbReference type="Proteomes" id="UP000037510">
    <property type="component" value="Unassembled WGS sequence"/>
</dbReference>
<dbReference type="GO" id="GO:0005802">
    <property type="term" value="C:trans-Golgi network"/>
    <property type="evidence" value="ECO:0007669"/>
    <property type="project" value="TreeGrafter"/>
</dbReference>